<gene>
    <name evidence="4" type="ORF">SMACR_07179</name>
</gene>
<organism evidence="4 5">
    <name type="scientific">Sordaria macrospora</name>
    <dbReference type="NCBI Taxonomy" id="5147"/>
    <lineage>
        <taxon>Eukaryota</taxon>
        <taxon>Fungi</taxon>
        <taxon>Dikarya</taxon>
        <taxon>Ascomycota</taxon>
        <taxon>Pezizomycotina</taxon>
        <taxon>Sordariomycetes</taxon>
        <taxon>Sordariomycetidae</taxon>
        <taxon>Sordariales</taxon>
        <taxon>Sordariaceae</taxon>
        <taxon>Sordaria</taxon>
    </lineage>
</organism>
<dbReference type="InterPro" id="IPR006595">
    <property type="entry name" value="CTLH_C"/>
</dbReference>
<accession>A0A8S8ZS02</accession>
<dbReference type="InterPro" id="IPR050618">
    <property type="entry name" value="Ubq-SigPath_Reg"/>
</dbReference>
<dbReference type="SMART" id="SM00667">
    <property type="entry name" value="LisH"/>
    <property type="match status" value="1"/>
</dbReference>
<dbReference type="InterPro" id="IPR024964">
    <property type="entry name" value="CTLH/CRA"/>
</dbReference>
<dbReference type="AlphaFoldDB" id="A0A8S8ZS02"/>
<protein>
    <recommendedName>
        <fullName evidence="3">CTLH domain-containing protein</fullName>
    </recommendedName>
</protein>
<sequence length="248" mass="28019">MDPHRRIQSQTSSTSTATPSKHAFETIVADVKSPKSDINALILDYLMMEGYPKAAEKFQKEANLKPKQEDPTINARQEIQHAIHIGNIQKAISDLNELDPGILDSDPHLHFSLLRLQLIELIRNARGYDPTAAINFAQEKLAPRAACNEQFLKELEKTMALLIFPPDKLQPDLAALLHSDLRRNTAAQVNEVVLQRHTERREAAIRQLVRMRAWAEASCRSKKRNLPDRIELGLNTGDDNGHEPMIMS</sequence>
<dbReference type="EMBL" id="NMPR01000070">
    <property type="protein sequence ID" value="KAA8631706.1"/>
    <property type="molecule type" value="Genomic_DNA"/>
</dbReference>
<reference evidence="4 5" key="1">
    <citation type="submission" date="2017-07" db="EMBL/GenBank/DDBJ databases">
        <title>Genome sequence of the Sordaria macrospora wild type strain R19027.</title>
        <authorList>
            <person name="Nowrousian M."/>
            <person name="Teichert I."/>
            <person name="Kueck U."/>
        </authorList>
    </citation>
    <scope>NUCLEOTIDE SEQUENCE [LARGE SCALE GENOMIC DNA]</scope>
    <source>
        <strain evidence="4 5">R19027</strain>
        <tissue evidence="4">Mycelium</tissue>
    </source>
</reference>
<dbReference type="SMART" id="SM00757">
    <property type="entry name" value="CRA"/>
    <property type="match status" value="1"/>
</dbReference>
<dbReference type="OMA" id="KMILWAQ"/>
<feature type="region of interest" description="Disordered" evidence="2">
    <location>
        <begin position="1"/>
        <end position="20"/>
    </location>
</feature>
<proteinExistence type="predicted"/>
<evidence type="ECO:0000259" key="3">
    <source>
        <dbReference type="PROSITE" id="PS50897"/>
    </source>
</evidence>
<dbReference type="SMART" id="SM00668">
    <property type="entry name" value="CTLH"/>
    <property type="match status" value="1"/>
</dbReference>
<comment type="function">
    <text evidence="1">Involved in the proteasome-dependent degradation of fructose-1,6-bisphosphatase.</text>
</comment>
<dbReference type="PANTHER" id="PTHR12864">
    <property type="entry name" value="RAN BINDING PROTEIN 9-RELATED"/>
    <property type="match status" value="1"/>
</dbReference>
<feature type="domain" description="CTLH" evidence="3">
    <location>
        <begin position="72"/>
        <end position="123"/>
    </location>
</feature>
<dbReference type="PROSITE" id="PS50896">
    <property type="entry name" value="LISH"/>
    <property type="match status" value="1"/>
</dbReference>
<dbReference type="Pfam" id="PF10607">
    <property type="entry name" value="CTLH"/>
    <property type="match status" value="1"/>
</dbReference>
<comment type="caution">
    <text evidence="4">The sequence shown here is derived from an EMBL/GenBank/DDBJ whole genome shotgun (WGS) entry which is preliminary data.</text>
</comment>
<dbReference type="VEuPathDB" id="FungiDB:SMAC_07179"/>
<name>A0A8S8ZS02_SORMA</name>
<evidence type="ECO:0000313" key="5">
    <source>
        <dbReference type="Proteomes" id="UP000433876"/>
    </source>
</evidence>
<dbReference type="InterPro" id="IPR006594">
    <property type="entry name" value="LisH"/>
</dbReference>
<evidence type="ECO:0000313" key="4">
    <source>
        <dbReference type="EMBL" id="KAA8631706.1"/>
    </source>
</evidence>
<dbReference type="Proteomes" id="UP000433876">
    <property type="component" value="Unassembled WGS sequence"/>
</dbReference>
<feature type="compositionally biased region" description="Low complexity" evidence="2">
    <location>
        <begin position="8"/>
        <end position="18"/>
    </location>
</feature>
<dbReference type="Pfam" id="PF08513">
    <property type="entry name" value="LisH"/>
    <property type="match status" value="1"/>
</dbReference>
<dbReference type="InterPro" id="IPR013144">
    <property type="entry name" value="CRA_dom"/>
</dbReference>
<dbReference type="PROSITE" id="PS50897">
    <property type="entry name" value="CTLH"/>
    <property type="match status" value="1"/>
</dbReference>
<evidence type="ECO:0000256" key="1">
    <source>
        <dbReference type="ARBA" id="ARBA00002343"/>
    </source>
</evidence>
<evidence type="ECO:0000256" key="2">
    <source>
        <dbReference type="SAM" id="MobiDB-lite"/>
    </source>
</evidence>